<accession>B6K688</accession>
<dbReference type="EMBL" id="KE651167">
    <property type="protein sequence ID" value="EEB09042.1"/>
    <property type="molecule type" value="Genomic_DNA"/>
</dbReference>
<protein>
    <recommendedName>
        <fullName evidence="1">Large ribosomal subunit protein mL60</fullName>
    </recommendedName>
</protein>
<proteinExistence type="predicted"/>
<evidence type="ECO:0000313" key="2">
    <source>
        <dbReference type="EMBL" id="EEB09042.1"/>
    </source>
</evidence>
<dbReference type="RefSeq" id="XP_002175335.1">
    <property type="nucleotide sequence ID" value="XM_002175299.2"/>
</dbReference>
<evidence type="ECO:0000256" key="1">
    <source>
        <dbReference type="PIRNR" id="PIRNR002216"/>
    </source>
</evidence>
<keyword evidence="4" id="KW-1185">Reference proteome</keyword>
<dbReference type="GO" id="GO:0032543">
    <property type="term" value="P:mitochondrial translation"/>
    <property type="evidence" value="ECO:0007669"/>
    <property type="project" value="UniProtKB-UniRule"/>
</dbReference>
<organism evidence="2 4">
    <name type="scientific">Schizosaccharomyces japonicus (strain yFS275 / FY16936)</name>
    <name type="common">Fission yeast</name>
    <dbReference type="NCBI Taxonomy" id="402676"/>
    <lineage>
        <taxon>Eukaryota</taxon>
        <taxon>Fungi</taxon>
        <taxon>Dikarya</taxon>
        <taxon>Ascomycota</taxon>
        <taxon>Taphrinomycotina</taxon>
        <taxon>Schizosaccharomycetes</taxon>
        <taxon>Schizosaccharomycetales</taxon>
        <taxon>Schizosaccharomycetaceae</taxon>
        <taxon>Schizosaccharomyces</taxon>
    </lineage>
</organism>
<dbReference type="AlphaFoldDB" id="B6K688"/>
<comment type="subunit">
    <text evidence="1">Component of the mitochondrial large ribosomal subunit.</text>
</comment>
<dbReference type="InterPro" id="IPR016340">
    <property type="entry name" value="Ribosomal_mL60"/>
</dbReference>
<keyword evidence="1" id="KW-0496">Mitochondrion</keyword>
<dbReference type="JaponicusDB" id="SJAG_04216">
    <property type="gene designation" value="mrpl31"/>
</dbReference>
<dbReference type="eggNOG" id="ENOG502S81F">
    <property type="taxonomic scope" value="Eukaryota"/>
</dbReference>
<sequence>MFGLFKQTPVALGGYLWKNPWRLSALRKYRHRKRLQNVDEVVSTVSEALNTNNQSCKLLRVIEEGLPRESEMSPKDKYSVFTKTTRGKGIQGWRKSIHKVPKWTKITHRTNPLGF</sequence>
<dbReference type="OMA" id="HLVPKWT"/>
<dbReference type="HOGENOM" id="CLU_141719_0_0_1"/>
<comment type="subcellular location">
    <subcellularLocation>
        <location evidence="1">Mitochondrion</location>
    </subcellularLocation>
</comment>
<dbReference type="Pfam" id="PF09784">
    <property type="entry name" value="L31"/>
    <property type="match status" value="1"/>
</dbReference>
<dbReference type="GO" id="GO:0003735">
    <property type="term" value="F:structural constituent of ribosome"/>
    <property type="evidence" value="ECO:0000318"/>
    <property type="project" value="GO_Central"/>
</dbReference>
<reference evidence="2 4" key="1">
    <citation type="journal article" date="2011" name="Science">
        <title>Comparative functional genomics of the fission yeasts.</title>
        <authorList>
            <person name="Rhind N."/>
            <person name="Chen Z."/>
            <person name="Yassour M."/>
            <person name="Thompson D.A."/>
            <person name="Haas B.J."/>
            <person name="Habib N."/>
            <person name="Wapinski I."/>
            <person name="Roy S."/>
            <person name="Lin M.F."/>
            <person name="Heiman D.I."/>
            <person name="Young S.K."/>
            <person name="Furuya K."/>
            <person name="Guo Y."/>
            <person name="Pidoux A."/>
            <person name="Chen H.M."/>
            <person name="Robbertse B."/>
            <person name="Goldberg J.M."/>
            <person name="Aoki K."/>
            <person name="Bayne E.H."/>
            <person name="Berlin A.M."/>
            <person name="Desjardins C.A."/>
            <person name="Dobbs E."/>
            <person name="Dukaj L."/>
            <person name="Fan L."/>
            <person name="FitzGerald M.G."/>
            <person name="French C."/>
            <person name="Gujja S."/>
            <person name="Hansen K."/>
            <person name="Keifenheim D."/>
            <person name="Levin J.Z."/>
            <person name="Mosher R.A."/>
            <person name="Mueller C.A."/>
            <person name="Pfiffner J."/>
            <person name="Priest M."/>
            <person name="Russ C."/>
            <person name="Smialowska A."/>
            <person name="Swoboda P."/>
            <person name="Sykes S.M."/>
            <person name="Vaughn M."/>
            <person name="Vengrova S."/>
            <person name="Yoder R."/>
            <person name="Zeng Q."/>
            <person name="Allshire R."/>
            <person name="Baulcombe D."/>
            <person name="Birren B.W."/>
            <person name="Brown W."/>
            <person name="Ekwall K."/>
            <person name="Kellis M."/>
            <person name="Leatherwood J."/>
            <person name="Levin H."/>
            <person name="Margalit H."/>
            <person name="Martienssen R."/>
            <person name="Nieduszynski C.A."/>
            <person name="Spatafora J.W."/>
            <person name="Friedman N."/>
            <person name="Dalgaard J.Z."/>
            <person name="Baumann P."/>
            <person name="Niki H."/>
            <person name="Regev A."/>
            <person name="Nusbaum C."/>
        </authorList>
    </citation>
    <scope>NUCLEOTIDE SEQUENCE [LARGE SCALE GENOMIC DNA]</scope>
    <source>
        <strain evidence="4">yFS275 / FY16936</strain>
    </source>
</reference>
<dbReference type="STRING" id="402676.B6K688"/>
<evidence type="ECO:0000313" key="4">
    <source>
        <dbReference type="Proteomes" id="UP000001744"/>
    </source>
</evidence>
<dbReference type="OrthoDB" id="2332379at2759"/>
<name>B6K688_SCHJY</name>
<dbReference type="PANTHER" id="PTHR28271:SF1">
    <property type="entry name" value="LARGE RIBOSOMAL SUBUNIT PROTEIN ML60"/>
    <property type="match status" value="1"/>
</dbReference>
<gene>
    <name evidence="3" type="primary">mrpl31</name>
    <name evidence="2" type="ORF">SJAG_04216</name>
</gene>
<dbReference type="GO" id="GO:0005762">
    <property type="term" value="C:mitochondrial large ribosomal subunit"/>
    <property type="evidence" value="ECO:0000318"/>
    <property type="project" value="GO_Central"/>
</dbReference>
<keyword evidence="1 2" id="KW-0689">Ribosomal protein</keyword>
<dbReference type="GeneID" id="7050611"/>
<dbReference type="VEuPathDB" id="FungiDB:SJAG_04216"/>
<dbReference type="PANTHER" id="PTHR28271">
    <property type="entry name" value="54S RIBOSOMAL PROTEIN L31, MITOCHONDRIAL"/>
    <property type="match status" value="1"/>
</dbReference>
<dbReference type="PIRSF" id="PIRSF002216">
    <property type="entry name" value="MRPL31_prd"/>
    <property type="match status" value="1"/>
</dbReference>
<keyword evidence="1" id="KW-0687">Ribonucleoprotein</keyword>
<evidence type="ECO:0000313" key="3">
    <source>
        <dbReference type="JaponicusDB" id="SJAG_04216"/>
    </source>
</evidence>
<dbReference type="Proteomes" id="UP000001744">
    <property type="component" value="Unassembled WGS sequence"/>
</dbReference>